<comment type="function">
    <text evidence="7">Possible subunit of a heme lyase.</text>
</comment>
<proteinExistence type="inferred from homology"/>
<accession>A0A318SSA9</accession>
<evidence type="ECO:0000313" key="9">
    <source>
        <dbReference type="EMBL" id="PYE81256.1"/>
    </source>
</evidence>
<evidence type="ECO:0000259" key="8">
    <source>
        <dbReference type="Pfam" id="PF03918"/>
    </source>
</evidence>
<dbReference type="GO" id="GO:0046872">
    <property type="term" value="F:metal ion binding"/>
    <property type="evidence" value="ECO:0007669"/>
    <property type="project" value="UniProtKB-KW"/>
</dbReference>
<keyword evidence="4 7" id="KW-0732">Signal</keyword>
<evidence type="ECO:0000256" key="4">
    <source>
        <dbReference type="ARBA" id="ARBA00022729"/>
    </source>
</evidence>
<dbReference type="GO" id="GO:0005886">
    <property type="term" value="C:plasma membrane"/>
    <property type="evidence" value="ECO:0007669"/>
    <property type="project" value="TreeGrafter"/>
</dbReference>
<feature type="transmembrane region" description="Helical" evidence="7">
    <location>
        <begin position="102"/>
        <end position="123"/>
    </location>
</feature>
<dbReference type="Proteomes" id="UP000248311">
    <property type="component" value="Unassembled WGS sequence"/>
</dbReference>
<protein>
    <recommendedName>
        <fullName evidence="7">Cytochrome c-type biogenesis protein</fullName>
    </recommendedName>
</protein>
<keyword evidence="7" id="KW-1133">Transmembrane helix</keyword>
<sequence length="154" mass="16606">MRRLALLLWLVLALPAWAVQPGEVLEDPALEARARAISTQLRCPVCRNENIDDSNAALARDLRLMVRERLVAGDSDAQVVDALVARYGEYVLLRPAASGANLVLWLAPLALFIAGAGLAVVVVRRRSAAPAPAGLTPEERAQLEKLLGEDRAPD</sequence>
<dbReference type="AlphaFoldDB" id="A0A318SSA9"/>
<dbReference type="InterPro" id="IPR005616">
    <property type="entry name" value="CcmH/CycL/Ccl2/NrfF_N"/>
</dbReference>
<dbReference type="InterPro" id="IPR038297">
    <property type="entry name" value="CcmH/CycL/NrfF/Ccl2_sf"/>
</dbReference>
<dbReference type="Gene3D" id="1.10.8.640">
    <property type="entry name" value="Cytochrome C biogenesis protein"/>
    <property type="match status" value="1"/>
</dbReference>
<keyword evidence="10" id="KW-1185">Reference proteome</keyword>
<comment type="caution">
    <text evidence="9">The sequence shown here is derived from an EMBL/GenBank/DDBJ whole genome shotgun (WGS) entry which is preliminary data.</text>
</comment>
<feature type="signal peptide" evidence="7">
    <location>
        <begin position="1"/>
        <end position="18"/>
    </location>
</feature>
<evidence type="ECO:0000256" key="5">
    <source>
        <dbReference type="ARBA" id="ARBA00022748"/>
    </source>
</evidence>
<keyword evidence="5" id="KW-0201">Cytochrome c-type biogenesis</keyword>
<evidence type="ECO:0000256" key="1">
    <source>
        <dbReference type="ARBA" id="ARBA00010342"/>
    </source>
</evidence>
<dbReference type="Pfam" id="PF03918">
    <property type="entry name" value="CcmH"/>
    <property type="match status" value="1"/>
</dbReference>
<keyword evidence="7" id="KW-0812">Transmembrane</keyword>
<organism evidence="9 10">
    <name type="scientific">Pseudoroseicyclus aestuarii</name>
    <dbReference type="NCBI Taxonomy" id="1795041"/>
    <lineage>
        <taxon>Bacteria</taxon>
        <taxon>Pseudomonadati</taxon>
        <taxon>Pseudomonadota</taxon>
        <taxon>Alphaproteobacteria</taxon>
        <taxon>Rhodobacterales</taxon>
        <taxon>Paracoccaceae</taxon>
        <taxon>Pseudoroseicyclus</taxon>
    </lineage>
</organism>
<gene>
    <name evidence="9" type="ORF">DFP88_10746</name>
</gene>
<dbReference type="OrthoDB" id="9804975at2"/>
<evidence type="ECO:0000256" key="6">
    <source>
        <dbReference type="ARBA" id="ARBA00023004"/>
    </source>
</evidence>
<reference evidence="9 10" key="1">
    <citation type="submission" date="2018-06" db="EMBL/GenBank/DDBJ databases">
        <title>Genomic Encyclopedia of Type Strains, Phase III (KMG-III): the genomes of soil and plant-associated and newly described type strains.</title>
        <authorList>
            <person name="Whitman W."/>
        </authorList>
    </citation>
    <scope>NUCLEOTIDE SEQUENCE [LARGE SCALE GENOMIC DNA]</scope>
    <source>
        <strain evidence="9 10">CECT 9025</strain>
    </source>
</reference>
<name>A0A318SSA9_9RHOB</name>
<dbReference type="RefSeq" id="WP_110815481.1">
    <property type="nucleotide sequence ID" value="NZ_QJTE01000007.1"/>
</dbReference>
<evidence type="ECO:0000313" key="10">
    <source>
        <dbReference type="Proteomes" id="UP000248311"/>
    </source>
</evidence>
<dbReference type="PANTHER" id="PTHR47870">
    <property type="entry name" value="CYTOCHROME C-TYPE BIOGENESIS PROTEIN CCMH"/>
    <property type="match status" value="1"/>
</dbReference>
<dbReference type="GO" id="GO:0017004">
    <property type="term" value="P:cytochrome complex assembly"/>
    <property type="evidence" value="ECO:0007669"/>
    <property type="project" value="UniProtKB-KW"/>
</dbReference>
<keyword evidence="3 7" id="KW-0479">Metal-binding</keyword>
<evidence type="ECO:0000256" key="3">
    <source>
        <dbReference type="ARBA" id="ARBA00022723"/>
    </source>
</evidence>
<dbReference type="CDD" id="cd16378">
    <property type="entry name" value="CcmH_N"/>
    <property type="match status" value="1"/>
</dbReference>
<feature type="domain" description="CcmH/CycL/Ccl2/NrfF N-terminal" evidence="8">
    <location>
        <begin position="6"/>
        <end position="147"/>
    </location>
</feature>
<feature type="chain" id="PRO_5016195421" description="Cytochrome c-type biogenesis protein" evidence="7">
    <location>
        <begin position="19"/>
        <end position="154"/>
    </location>
</feature>
<comment type="similarity">
    <text evidence="1 7">Belongs to the CcmH/CycL/Ccl2/NrfF family.</text>
</comment>
<keyword evidence="7" id="KW-0472">Membrane</keyword>
<dbReference type="PANTHER" id="PTHR47870:SF1">
    <property type="entry name" value="CYTOCHROME C-TYPE BIOGENESIS PROTEIN CCMH"/>
    <property type="match status" value="1"/>
</dbReference>
<dbReference type="InterPro" id="IPR051263">
    <property type="entry name" value="C-type_cytochrome_biogenesis"/>
</dbReference>
<evidence type="ECO:0000256" key="7">
    <source>
        <dbReference type="RuleBase" id="RU364112"/>
    </source>
</evidence>
<keyword evidence="2 7" id="KW-0349">Heme</keyword>
<dbReference type="EMBL" id="QJTE01000007">
    <property type="protein sequence ID" value="PYE81256.1"/>
    <property type="molecule type" value="Genomic_DNA"/>
</dbReference>
<keyword evidence="6 7" id="KW-0408">Iron</keyword>
<evidence type="ECO:0000256" key="2">
    <source>
        <dbReference type="ARBA" id="ARBA00022617"/>
    </source>
</evidence>